<evidence type="ECO:0000313" key="2">
    <source>
        <dbReference type="Proteomes" id="UP000827872"/>
    </source>
</evidence>
<evidence type="ECO:0000313" key="1">
    <source>
        <dbReference type="EMBL" id="KAH7990328.1"/>
    </source>
</evidence>
<reference evidence="1" key="1">
    <citation type="submission" date="2021-08" db="EMBL/GenBank/DDBJ databases">
        <title>The first chromosome-level gecko genome reveals the dynamic sex chromosomes of Neotropical dwarf geckos (Sphaerodactylidae: Sphaerodactylus).</title>
        <authorList>
            <person name="Pinto B.J."/>
            <person name="Keating S.E."/>
            <person name="Gamble T."/>
        </authorList>
    </citation>
    <scope>NUCLEOTIDE SEQUENCE</scope>
    <source>
        <strain evidence="1">TG3544</strain>
    </source>
</reference>
<organism evidence="1 2">
    <name type="scientific">Sphaerodactylus townsendi</name>
    <dbReference type="NCBI Taxonomy" id="933632"/>
    <lineage>
        <taxon>Eukaryota</taxon>
        <taxon>Metazoa</taxon>
        <taxon>Chordata</taxon>
        <taxon>Craniata</taxon>
        <taxon>Vertebrata</taxon>
        <taxon>Euteleostomi</taxon>
        <taxon>Lepidosauria</taxon>
        <taxon>Squamata</taxon>
        <taxon>Bifurcata</taxon>
        <taxon>Gekkota</taxon>
        <taxon>Sphaerodactylidae</taxon>
        <taxon>Sphaerodactylus</taxon>
    </lineage>
</organism>
<keyword evidence="2" id="KW-1185">Reference proteome</keyword>
<proteinExistence type="predicted"/>
<dbReference type="Proteomes" id="UP000827872">
    <property type="component" value="Linkage Group LG16"/>
</dbReference>
<gene>
    <name evidence="1" type="ORF">K3G42_005438</name>
</gene>
<name>A0ACB8EDB7_9SAUR</name>
<dbReference type="EMBL" id="CM037629">
    <property type="protein sequence ID" value="KAH7990328.1"/>
    <property type="molecule type" value="Genomic_DNA"/>
</dbReference>
<accession>A0ACB8EDB7</accession>
<comment type="caution">
    <text evidence="1">The sequence shown here is derived from an EMBL/GenBank/DDBJ whole genome shotgun (WGS) entry which is preliminary data.</text>
</comment>
<protein>
    <submittedName>
        <fullName evidence="1">Uncharacterized protein</fullName>
    </submittedName>
</protein>
<sequence>MELLVVGGSWAAFRLFNAGLDRLVPPPPAQDNRWKWRNIWTSLVHSLFSGSGALLGFYLHPQMASDVVGTHSPGAHRLVGVSVDLGEPPRQLGIPDTVGEADVVPGNARRAPVPVSLACTHVTVGANNEVFSCFTQQIPLWGRGSIAAVPGQSQKFPLAIRAHQLLRSWLRNWISPPQNRAELSR</sequence>